<evidence type="ECO:0000313" key="2">
    <source>
        <dbReference type="EMBL" id="GAA4240244.1"/>
    </source>
</evidence>
<keyword evidence="1" id="KW-1133">Transmembrane helix</keyword>
<evidence type="ECO:0000313" key="3">
    <source>
        <dbReference type="Proteomes" id="UP001501682"/>
    </source>
</evidence>
<proteinExistence type="predicted"/>
<organism evidence="2 3">
    <name type="scientific">Winogradskyella damuponensis</name>
    <dbReference type="NCBI Taxonomy" id="943939"/>
    <lineage>
        <taxon>Bacteria</taxon>
        <taxon>Pseudomonadati</taxon>
        <taxon>Bacteroidota</taxon>
        <taxon>Flavobacteriia</taxon>
        <taxon>Flavobacteriales</taxon>
        <taxon>Flavobacteriaceae</taxon>
        <taxon>Winogradskyella</taxon>
    </lineage>
</organism>
<feature type="transmembrane region" description="Helical" evidence="1">
    <location>
        <begin position="12"/>
        <end position="29"/>
    </location>
</feature>
<sequence length="135" mass="15442">MSNTIKVLLLKYGIPSLAVIVIAVQFFFVNTQSLNKWKGGGYGMYTGIHYYYNQIYIPGMSVDSLIANNNEMERVFKHLKLMPNDDNLMSAAEFVVKKTHKDSIHIQIWKPSVNSKNGVYSRALVNEIYFKKTSL</sequence>
<comment type="caution">
    <text evidence="2">The sequence shown here is derived from an EMBL/GenBank/DDBJ whole genome shotgun (WGS) entry which is preliminary data.</text>
</comment>
<reference evidence="3" key="1">
    <citation type="journal article" date="2019" name="Int. J. Syst. Evol. Microbiol.">
        <title>The Global Catalogue of Microorganisms (GCM) 10K type strain sequencing project: providing services to taxonomists for standard genome sequencing and annotation.</title>
        <authorList>
            <consortium name="The Broad Institute Genomics Platform"/>
            <consortium name="The Broad Institute Genome Sequencing Center for Infectious Disease"/>
            <person name="Wu L."/>
            <person name="Ma J."/>
        </authorList>
    </citation>
    <scope>NUCLEOTIDE SEQUENCE [LARGE SCALE GENOMIC DNA]</scope>
    <source>
        <strain evidence="3">JCM 17633</strain>
    </source>
</reference>
<keyword evidence="1" id="KW-0472">Membrane</keyword>
<keyword evidence="3" id="KW-1185">Reference proteome</keyword>
<dbReference type="RefSeq" id="WP_334470290.1">
    <property type="nucleotide sequence ID" value="NZ_BAABCB010000002.1"/>
</dbReference>
<evidence type="ECO:0000256" key="1">
    <source>
        <dbReference type="SAM" id="Phobius"/>
    </source>
</evidence>
<dbReference type="EMBL" id="BAABCB010000002">
    <property type="protein sequence ID" value="GAA4240244.1"/>
    <property type="molecule type" value="Genomic_DNA"/>
</dbReference>
<gene>
    <name evidence="2" type="ORF">GCM10022292_01970</name>
</gene>
<dbReference type="Proteomes" id="UP001501682">
    <property type="component" value="Unassembled WGS sequence"/>
</dbReference>
<name>A0ABP8CKI1_9FLAO</name>
<keyword evidence="1" id="KW-0812">Transmembrane</keyword>
<accession>A0ABP8CKI1</accession>
<protein>
    <submittedName>
        <fullName evidence="2">Uncharacterized protein</fullName>
    </submittedName>
</protein>